<name>A0A3P1B9T5_9BACT</name>
<dbReference type="SMART" id="SM00823">
    <property type="entry name" value="PKS_PP"/>
    <property type="match status" value="1"/>
</dbReference>
<dbReference type="SMART" id="SM01294">
    <property type="entry name" value="PKS_PP_betabranch"/>
    <property type="match status" value="1"/>
</dbReference>
<dbReference type="Gene3D" id="1.10.1200.10">
    <property type="entry name" value="ACP-like"/>
    <property type="match status" value="1"/>
</dbReference>
<comment type="caution">
    <text evidence="4">The sequence shown here is derived from an EMBL/GenBank/DDBJ whole genome shotgun (WGS) entry which is preliminary data.</text>
</comment>
<dbReference type="OrthoDB" id="961722at2"/>
<accession>A0A3P1B9T5</accession>
<keyword evidence="2" id="KW-0597">Phosphoprotein</keyword>
<evidence type="ECO:0000259" key="3">
    <source>
        <dbReference type="PROSITE" id="PS50075"/>
    </source>
</evidence>
<proteinExistence type="predicted"/>
<dbReference type="PROSITE" id="PS50075">
    <property type="entry name" value="CARRIER"/>
    <property type="match status" value="1"/>
</dbReference>
<evidence type="ECO:0000313" key="5">
    <source>
        <dbReference type="Proteomes" id="UP000271925"/>
    </source>
</evidence>
<sequence>MPDFYPSSTAIQNWLTQRIATELKITPDRIDVNQPFASLRLDSVFVVTLAVDLETWLGTAIDPSIFWEMPDIASLSDWLVDEYLPTQTPS</sequence>
<evidence type="ECO:0000256" key="1">
    <source>
        <dbReference type="ARBA" id="ARBA00022450"/>
    </source>
</evidence>
<dbReference type="AlphaFoldDB" id="A0A3P1B9T5"/>
<dbReference type="GO" id="GO:0031177">
    <property type="term" value="F:phosphopantetheine binding"/>
    <property type="evidence" value="ECO:0007669"/>
    <property type="project" value="InterPro"/>
</dbReference>
<organism evidence="4 5">
    <name type="scientific">Larkinella rosea</name>
    <dbReference type="NCBI Taxonomy" id="2025312"/>
    <lineage>
        <taxon>Bacteria</taxon>
        <taxon>Pseudomonadati</taxon>
        <taxon>Bacteroidota</taxon>
        <taxon>Cytophagia</taxon>
        <taxon>Cytophagales</taxon>
        <taxon>Spirosomataceae</taxon>
        <taxon>Larkinella</taxon>
    </lineage>
</organism>
<dbReference type="Pfam" id="PF00550">
    <property type="entry name" value="PP-binding"/>
    <property type="match status" value="1"/>
</dbReference>
<dbReference type="InterPro" id="IPR009081">
    <property type="entry name" value="PP-bd_ACP"/>
</dbReference>
<dbReference type="SUPFAM" id="SSF47336">
    <property type="entry name" value="ACP-like"/>
    <property type="match status" value="1"/>
</dbReference>
<dbReference type="RefSeq" id="WP_124879566.1">
    <property type="nucleotide sequence ID" value="NZ_RQJO01000017.1"/>
</dbReference>
<evidence type="ECO:0000256" key="2">
    <source>
        <dbReference type="ARBA" id="ARBA00022553"/>
    </source>
</evidence>
<keyword evidence="1" id="KW-0596">Phosphopantetheine</keyword>
<dbReference type="InterPro" id="IPR020806">
    <property type="entry name" value="PKS_PP-bd"/>
</dbReference>
<keyword evidence="5" id="KW-1185">Reference proteome</keyword>
<feature type="domain" description="Carrier" evidence="3">
    <location>
        <begin position="6"/>
        <end position="83"/>
    </location>
</feature>
<protein>
    <submittedName>
        <fullName evidence="4">Acyl carrier protein</fullName>
    </submittedName>
</protein>
<evidence type="ECO:0000313" key="4">
    <source>
        <dbReference type="EMBL" id="RRA97701.1"/>
    </source>
</evidence>
<dbReference type="Proteomes" id="UP000271925">
    <property type="component" value="Unassembled WGS sequence"/>
</dbReference>
<dbReference type="EMBL" id="RQJO01000017">
    <property type="protein sequence ID" value="RRA97701.1"/>
    <property type="molecule type" value="Genomic_DNA"/>
</dbReference>
<dbReference type="InterPro" id="IPR036736">
    <property type="entry name" value="ACP-like_sf"/>
</dbReference>
<reference evidence="4 5" key="1">
    <citation type="submission" date="2018-11" db="EMBL/GenBank/DDBJ databases">
        <authorList>
            <person name="Zhou Z."/>
            <person name="Wang G."/>
        </authorList>
    </citation>
    <scope>NUCLEOTIDE SEQUENCE [LARGE SCALE GENOMIC DNA]</scope>
    <source>
        <strain evidence="4 5">KCTC52004</strain>
    </source>
</reference>
<gene>
    <name evidence="4" type="ORF">EHT25_32160</name>
</gene>